<dbReference type="Pfam" id="PF00098">
    <property type="entry name" value="zf-CCHC"/>
    <property type="match status" value="1"/>
</dbReference>
<evidence type="ECO:0000313" key="4">
    <source>
        <dbReference type="EMBL" id="CAB0035628.1"/>
    </source>
</evidence>
<dbReference type="Proteomes" id="UP000479190">
    <property type="component" value="Unassembled WGS sequence"/>
</dbReference>
<dbReference type="InterPro" id="IPR001878">
    <property type="entry name" value="Znf_CCHC"/>
</dbReference>
<dbReference type="GO" id="GO:0008270">
    <property type="term" value="F:zinc ion binding"/>
    <property type="evidence" value="ECO:0007669"/>
    <property type="project" value="UniProtKB-KW"/>
</dbReference>
<feature type="non-terminal residue" evidence="4">
    <location>
        <position position="1"/>
    </location>
</feature>
<keyword evidence="5" id="KW-1185">Reference proteome</keyword>
<dbReference type="OrthoDB" id="7697617at2759"/>
<gene>
    <name evidence="4" type="ORF">TBRA_LOCUS7518</name>
</gene>
<dbReference type="InterPro" id="IPR036875">
    <property type="entry name" value="Znf_CCHC_sf"/>
</dbReference>
<dbReference type="SUPFAM" id="SSF57756">
    <property type="entry name" value="Retrovirus zinc finger-like domains"/>
    <property type="match status" value="1"/>
</dbReference>
<dbReference type="SMART" id="SM00343">
    <property type="entry name" value="ZnF_C2HC"/>
    <property type="match status" value="2"/>
</dbReference>
<accession>A0A6H5IJQ2</accession>
<sequence>NKAYRSGCSKAIEAAIAKPENWAEFWFAFIADQSREWQHIEGLQLADPNFTRPGRIDLLLSAQIHARIIQAGLRKAFTGSDAWRHRKLLLRGTSKCACTTDGLLGRKVGVRRRHASECGRVRAGRVRPVLLMGLCAEMSWDFPTKTCWTSSLSLGESTDRRASQSLAIQLIGLCRNYAIEHSRRSFNSNLISCAANKGSFRTRIPQSLVAAASYTGEYPGAELRRSSAGDARTRVQCNRSGTLSDLLTELKSMFEPSDRLEQLQSELAHAYQKKGESVNDFGKRLANLVRRASDVIKTSFSDDVTQRNLIQATHKSAIKCYVNGLTEDVHHRMVVNINLATLDEAIRAAGEVEADLTIRKSLLLANKDPPTRVHAISSEEKVETPRLCFKCKQPGHFARACPSAPRDQQRPRYCNYCKREGHVYARCWKREQAENLNSKPSHATDAGVTRPRSDDASTTKQSWRLPQQDKTTPQSYQSDAQN</sequence>
<proteinExistence type="predicted"/>
<name>A0A6H5IJQ2_9HYME</name>
<evidence type="ECO:0000313" key="5">
    <source>
        <dbReference type="Proteomes" id="UP000479190"/>
    </source>
</evidence>
<feature type="region of interest" description="Disordered" evidence="2">
    <location>
        <begin position="434"/>
        <end position="482"/>
    </location>
</feature>
<keyword evidence="1" id="KW-0863">Zinc-finger</keyword>
<dbReference type="Gene3D" id="4.10.60.10">
    <property type="entry name" value="Zinc finger, CCHC-type"/>
    <property type="match status" value="1"/>
</dbReference>
<dbReference type="GO" id="GO:0003676">
    <property type="term" value="F:nucleic acid binding"/>
    <property type="evidence" value="ECO:0007669"/>
    <property type="project" value="InterPro"/>
</dbReference>
<keyword evidence="1" id="KW-0479">Metal-binding</keyword>
<keyword evidence="1" id="KW-0862">Zinc</keyword>
<feature type="compositionally biased region" description="Polar residues" evidence="2">
    <location>
        <begin position="458"/>
        <end position="482"/>
    </location>
</feature>
<dbReference type="PROSITE" id="PS50158">
    <property type="entry name" value="ZF_CCHC"/>
    <property type="match status" value="1"/>
</dbReference>
<feature type="domain" description="CCHC-type" evidence="3">
    <location>
        <begin position="388"/>
        <end position="403"/>
    </location>
</feature>
<dbReference type="EMBL" id="CADCXV010000794">
    <property type="protein sequence ID" value="CAB0035628.1"/>
    <property type="molecule type" value="Genomic_DNA"/>
</dbReference>
<protein>
    <recommendedName>
        <fullName evidence="3">CCHC-type domain-containing protein</fullName>
    </recommendedName>
</protein>
<reference evidence="4 5" key="1">
    <citation type="submission" date="2020-02" db="EMBL/GenBank/DDBJ databases">
        <authorList>
            <person name="Ferguson B K."/>
        </authorList>
    </citation>
    <scope>NUCLEOTIDE SEQUENCE [LARGE SCALE GENOMIC DNA]</scope>
</reference>
<organism evidence="4 5">
    <name type="scientific">Trichogramma brassicae</name>
    <dbReference type="NCBI Taxonomy" id="86971"/>
    <lineage>
        <taxon>Eukaryota</taxon>
        <taxon>Metazoa</taxon>
        <taxon>Ecdysozoa</taxon>
        <taxon>Arthropoda</taxon>
        <taxon>Hexapoda</taxon>
        <taxon>Insecta</taxon>
        <taxon>Pterygota</taxon>
        <taxon>Neoptera</taxon>
        <taxon>Endopterygota</taxon>
        <taxon>Hymenoptera</taxon>
        <taxon>Apocrita</taxon>
        <taxon>Proctotrupomorpha</taxon>
        <taxon>Chalcidoidea</taxon>
        <taxon>Trichogrammatidae</taxon>
        <taxon>Trichogramma</taxon>
    </lineage>
</organism>
<dbReference type="AlphaFoldDB" id="A0A6H5IJQ2"/>
<evidence type="ECO:0000256" key="2">
    <source>
        <dbReference type="SAM" id="MobiDB-lite"/>
    </source>
</evidence>
<evidence type="ECO:0000256" key="1">
    <source>
        <dbReference type="PROSITE-ProRule" id="PRU00047"/>
    </source>
</evidence>
<evidence type="ECO:0000259" key="3">
    <source>
        <dbReference type="PROSITE" id="PS50158"/>
    </source>
</evidence>